<dbReference type="EMBL" id="PTJO01000004">
    <property type="protein sequence ID" value="RNE48927.1"/>
    <property type="molecule type" value="Genomic_DNA"/>
</dbReference>
<reference evidence="3 4" key="1">
    <citation type="submission" date="2018-02" db="EMBL/GenBank/DDBJ databases">
        <title>Corynebacterium alimpuense sp. nov., a marine obligate actinomycete isolated from sediments of Valparaiso bay, Chile.</title>
        <authorList>
            <person name="Claverias F."/>
            <person name="Gonzales-Siles L."/>
            <person name="Salva-Serra F."/>
            <person name="Inganaes E."/>
            <person name="Molin K."/>
            <person name="Cumsille A."/>
            <person name="Undabarrena A."/>
            <person name="Couve E."/>
            <person name="Moore E.R.B."/>
            <person name="Gomila M."/>
            <person name="Camara B."/>
        </authorList>
    </citation>
    <scope>NUCLEOTIDE SEQUENCE [LARGE SCALE GENOMIC DNA]</scope>
    <source>
        <strain evidence="3 4">CCUG 69366</strain>
    </source>
</reference>
<feature type="transmembrane region" description="Helical" evidence="2">
    <location>
        <begin position="107"/>
        <end position="130"/>
    </location>
</feature>
<protein>
    <submittedName>
        <fullName evidence="3">Uncharacterized protein</fullName>
    </submittedName>
</protein>
<evidence type="ECO:0000313" key="3">
    <source>
        <dbReference type="EMBL" id="RNE48927.1"/>
    </source>
</evidence>
<evidence type="ECO:0000256" key="1">
    <source>
        <dbReference type="SAM" id="MobiDB-lite"/>
    </source>
</evidence>
<dbReference type="Proteomes" id="UP000266975">
    <property type="component" value="Unassembled WGS sequence"/>
</dbReference>
<dbReference type="RefSeq" id="WP_123048063.1">
    <property type="nucleotide sequence ID" value="NZ_PTJO01000004.1"/>
</dbReference>
<feature type="compositionally biased region" description="Low complexity" evidence="1">
    <location>
        <begin position="60"/>
        <end position="90"/>
    </location>
</feature>
<keyword evidence="4" id="KW-1185">Reference proteome</keyword>
<evidence type="ECO:0000313" key="4">
    <source>
        <dbReference type="Proteomes" id="UP000266975"/>
    </source>
</evidence>
<dbReference type="AlphaFoldDB" id="A0A3M8K6T6"/>
<keyword evidence="2" id="KW-0472">Membrane</keyword>
<organism evidence="3 4">
    <name type="scientific">Corynebacterium alimapuense</name>
    <dbReference type="NCBI Taxonomy" id="1576874"/>
    <lineage>
        <taxon>Bacteria</taxon>
        <taxon>Bacillati</taxon>
        <taxon>Actinomycetota</taxon>
        <taxon>Actinomycetes</taxon>
        <taxon>Mycobacteriales</taxon>
        <taxon>Corynebacteriaceae</taxon>
        <taxon>Corynebacterium</taxon>
    </lineage>
</organism>
<keyword evidence="2" id="KW-1133">Transmembrane helix</keyword>
<dbReference type="OrthoDB" id="4428209at2"/>
<feature type="region of interest" description="Disordered" evidence="1">
    <location>
        <begin position="1"/>
        <end position="103"/>
    </location>
</feature>
<name>A0A3M8K6T6_9CORY</name>
<keyword evidence="2" id="KW-0812">Transmembrane</keyword>
<evidence type="ECO:0000256" key="2">
    <source>
        <dbReference type="SAM" id="Phobius"/>
    </source>
</evidence>
<accession>A0A3M8K6T6</accession>
<gene>
    <name evidence="3" type="ORF">C5L39_06465</name>
</gene>
<feature type="compositionally biased region" description="Polar residues" evidence="1">
    <location>
        <begin position="29"/>
        <end position="42"/>
    </location>
</feature>
<proteinExistence type="predicted"/>
<comment type="caution">
    <text evidence="3">The sequence shown here is derived from an EMBL/GenBank/DDBJ whole genome shotgun (WGS) entry which is preliminary data.</text>
</comment>
<sequence length="197" mass="21501">MNQREPGNSDDDTRYLGPTGRANPDPDNETQYLGQPGSSGQADQRPRQYFPGENDPNFNYQQSPYPQGYQPGYQQGYPPGYQPGYQQGYAPQPPAPAPVSEGKSRSALPTVFGILFGLALLAAVVLFFLWRSSADEAARLPLTPETVTNTVEMTATVTEEVPVLPSEIPTEIPSDIIPTEVPSIDVGGFFDRFRSDS</sequence>